<organism evidence="8 9">
    <name type="scientific">Tanacetum coccineum</name>
    <dbReference type="NCBI Taxonomy" id="301880"/>
    <lineage>
        <taxon>Eukaryota</taxon>
        <taxon>Viridiplantae</taxon>
        <taxon>Streptophyta</taxon>
        <taxon>Embryophyta</taxon>
        <taxon>Tracheophyta</taxon>
        <taxon>Spermatophyta</taxon>
        <taxon>Magnoliopsida</taxon>
        <taxon>eudicotyledons</taxon>
        <taxon>Gunneridae</taxon>
        <taxon>Pentapetalae</taxon>
        <taxon>asterids</taxon>
        <taxon>campanulids</taxon>
        <taxon>Asterales</taxon>
        <taxon>Asteraceae</taxon>
        <taxon>Asteroideae</taxon>
        <taxon>Anthemideae</taxon>
        <taxon>Anthemidinae</taxon>
        <taxon>Tanacetum</taxon>
    </lineage>
</organism>
<dbReference type="SUPFAM" id="SSF90096">
    <property type="entry name" value="Subunits of heterodimeric actin filament capping protein Capz"/>
    <property type="match status" value="1"/>
</dbReference>
<protein>
    <recommendedName>
        <fullName evidence="7">F-actin-capping protein subunit beta</fullName>
    </recommendedName>
</protein>
<dbReference type="Proteomes" id="UP001151760">
    <property type="component" value="Unassembled WGS sequence"/>
</dbReference>
<dbReference type="PANTHER" id="PTHR10619">
    <property type="entry name" value="F-ACTIN-CAPPING PROTEIN SUBUNIT BETA"/>
    <property type="match status" value="1"/>
</dbReference>
<comment type="subunit">
    <text evidence="7">Heterodimer of an alpha and a beta subunit.</text>
</comment>
<dbReference type="InterPro" id="IPR037282">
    <property type="entry name" value="CapZ_alpha/beta"/>
</dbReference>
<keyword evidence="9" id="KW-1185">Reference proteome</keyword>
<comment type="function">
    <text evidence="7">F-actin-capping proteins bind in a Ca(2+)-independent manner to the fast growing ends of actin filaments (barbed end) thereby blocking the exchange of subunits at these ends. Unlike other capping proteins (such as gelsolin and severin), these proteins do not sever actin filaments.</text>
</comment>
<evidence type="ECO:0000313" key="8">
    <source>
        <dbReference type="EMBL" id="GJT32774.1"/>
    </source>
</evidence>
<dbReference type="Pfam" id="PF01115">
    <property type="entry name" value="F_actin_cap_B"/>
    <property type="match status" value="1"/>
</dbReference>
<evidence type="ECO:0000256" key="7">
    <source>
        <dbReference type="RuleBase" id="RU365078"/>
    </source>
</evidence>
<evidence type="ECO:0000256" key="6">
    <source>
        <dbReference type="ARBA" id="ARBA00023212"/>
    </source>
</evidence>
<reference evidence="8" key="1">
    <citation type="journal article" date="2022" name="Int. J. Mol. Sci.">
        <title>Draft Genome of Tanacetum Coccineum: Genomic Comparison of Closely Related Tanacetum-Family Plants.</title>
        <authorList>
            <person name="Yamashiro T."/>
            <person name="Shiraishi A."/>
            <person name="Nakayama K."/>
            <person name="Satake H."/>
        </authorList>
    </citation>
    <scope>NUCLEOTIDE SEQUENCE</scope>
</reference>
<dbReference type="EMBL" id="BQNB010014819">
    <property type="protein sequence ID" value="GJT32774.1"/>
    <property type="molecule type" value="Genomic_DNA"/>
</dbReference>
<sequence length="213" mass="24406">MNTRFWTKKDVTRSKEFIAAIVRRLKTRRIYQNLECFVGGRGQTEMELVLEHTQQGTSNEVSWVFNSLVHSLRTLSTFRRSGLRTASAAVKPCQGDSSKFYLITGSTYTDQRRTVVLATLFNESEQRHFRLSITDEYLEESPTVAAAGKRHMKADLSVEDGHLCNMGKMIEELEGKLRNQLDQVYFGKTKEMVCTLRPPSELLSMTLLDSRNQ</sequence>
<keyword evidence="6 7" id="KW-0206">Cytoskeleton</keyword>
<evidence type="ECO:0000256" key="2">
    <source>
        <dbReference type="ARBA" id="ARBA00006039"/>
    </source>
</evidence>
<dbReference type="PANTHER" id="PTHR10619:SF0">
    <property type="entry name" value="F-ACTIN-CAPPING PROTEIN SUBUNIT BETA ISOFORMS 1 AND 2"/>
    <property type="match status" value="1"/>
</dbReference>
<evidence type="ECO:0000313" key="9">
    <source>
        <dbReference type="Proteomes" id="UP001151760"/>
    </source>
</evidence>
<keyword evidence="4 7" id="KW-0963">Cytoplasm</keyword>
<comment type="similarity">
    <text evidence="2 7">Belongs to the F-actin-capping protein beta subunit family.</text>
</comment>
<evidence type="ECO:0000256" key="5">
    <source>
        <dbReference type="ARBA" id="ARBA00023203"/>
    </source>
</evidence>
<dbReference type="Gene3D" id="3.90.1150.210">
    <property type="entry name" value="F-actin capping protein, beta subunit"/>
    <property type="match status" value="1"/>
</dbReference>
<dbReference type="InterPro" id="IPR042276">
    <property type="entry name" value="CapZ_alpha/beta_2"/>
</dbReference>
<name>A0ABQ5D6Q6_9ASTR</name>
<evidence type="ECO:0000256" key="4">
    <source>
        <dbReference type="ARBA" id="ARBA00022490"/>
    </source>
</evidence>
<accession>A0ABQ5D6Q6</accession>
<dbReference type="InterPro" id="IPR001698">
    <property type="entry name" value="CAPZB"/>
</dbReference>
<comment type="subcellular location">
    <subcellularLocation>
        <location evidence="1 7">Cytoplasm</location>
        <location evidence="1 7">Cytoskeleton</location>
    </subcellularLocation>
</comment>
<keyword evidence="5 7" id="KW-0009">Actin-binding</keyword>
<comment type="caution">
    <text evidence="8">The sequence shown here is derived from an EMBL/GenBank/DDBJ whole genome shotgun (WGS) entry which is preliminary data.</text>
</comment>
<gene>
    <name evidence="8" type="ORF">Tco_0923193</name>
</gene>
<reference evidence="8" key="2">
    <citation type="submission" date="2022-01" db="EMBL/GenBank/DDBJ databases">
        <authorList>
            <person name="Yamashiro T."/>
            <person name="Shiraishi A."/>
            <person name="Satake H."/>
            <person name="Nakayama K."/>
        </authorList>
    </citation>
    <scope>NUCLEOTIDE SEQUENCE</scope>
</reference>
<evidence type="ECO:0000256" key="3">
    <source>
        <dbReference type="ARBA" id="ARBA00022467"/>
    </source>
</evidence>
<evidence type="ECO:0000256" key="1">
    <source>
        <dbReference type="ARBA" id="ARBA00004245"/>
    </source>
</evidence>
<keyword evidence="3 7" id="KW-0117">Actin capping</keyword>
<proteinExistence type="inferred from homology"/>